<evidence type="ECO:0000313" key="2">
    <source>
        <dbReference type="Proteomes" id="UP001162891"/>
    </source>
</evidence>
<gene>
    <name evidence="1" type="ORF">AMOR_25310</name>
</gene>
<reference evidence="2" key="1">
    <citation type="journal article" date="2022" name="Int. J. Syst. Evol. Microbiol.">
        <title>Anaeromyxobacter oryzae sp. nov., Anaeromyxobacter diazotrophicus sp. nov. and Anaeromyxobacter paludicola sp. nov., isolated from paddy soils.</title>
        <authorList>
            <person name="Itoh H."/>
            <person name="Xu Z."/>
            <person name="Mise K."/>
            <person name="Masuda Y."/>
            <person name="Ushijima N."/>
            <person name="Hayakawa C."/>
            <person name="Shiratori Y."/>
            <person name="Senoo K."/>
        </authorList>
    </citation>
    <scope>NUCLEOTIDE SEQUENCE [LARGE SCALE GENOMIC DNA]</scope>
    <source>
        <strain evidence="2">Red232</strain>
    </source>
</reference>
<evidence type="ECO:0000313" key="1">
    <source>
        <dbReference type="EMBL" id="BDG03535.1"/>
    </source>
</evidence>
<dbReference type="RefSeq" id="WP_248361625.1">
    <property type="nucleotide sequence ID" value="NZ_AP025591.1"/>
</dbReference>
<sequence>MQQDADQGIVEFRSPTRSEFLTVVPTTDKLGEAVSLKLRLDAQLHGFSARCEVWVERQAVADFASALRNLEETRNGEALLQGEDPDDLELKVSALDRVGHMLLEFKVTRLTVVGDRGRPLSVQLTGGFELDPGLLPDLVARVTRLTSLFTERR</sequence>
<keyword evidence="2" id="KW-1185">Reference proteome</keyword>
<evidence type="ECO:0008006" key="3">
    <source>
        <dbReference type="Google" id="ProtNLM"/>
    </source>
</evidence>
<proteinExistence type="predicted"/>
<dbReference type="Proteomes" id="UP001162891">
    <property type="component" value="Chromosome"/>
</dbReference>
<organism evidence="1 2">
    <name type="scientific">Anaeromyxobacter oryzae</name>
    <dbReference type="NCBI Taxonomy" id="2918170"/>
    <lineage>
        <taxon>Bacteria</taxon>
        <taxon>Pseudomonadati</taxon>
        <taxon>Myxococcota</taxon>
        <taxon>Myxococcia</taxon>
        <taxon>Myxococcales</taxon>
        <taxon>Cystobacterineae</taxon>
        <taxon>Anaeromyxobacteraceae</taxon>
        <taxon>Anaeromyxobacter</taxon>
    </lineage>
</organism>
<name>A0ABM7WVK7_9BACT</name>
<accession>A0ABM7WVK7</accession>
<dbReference type="EMBL" id="AP025591">
    <property type="protein sequence ID" value="BDG03535.1"/>
    <property type="molecule type" value="Genomic_DNA"/>
</dbReference>
<protein>
    <recommendedName>
        <fullName evidence="3">DUF1795 domain-containing protein</fullName>
    </recommendedName>
</protein>